<protein>
    <submittedName>
        <fullName evidence="1">Uncharacterized protein</fullName>
    </submittedName>
</protein>
<dbReference type="AlphaFoldDB" id="A0A8S9KTL0"/>
<organism evidence="1 2">
    <name type="scientific">Brassica cretica</name>
    <name type="common">Mustard</name>
    <dbReference type="NCBI Taxonomy" id="69181"/>
    <lineage>
        <taxon>Eukaryota</taxon>
        <taxon>Viridiplantae</taxon>
        <taxon>Streptophyta</taxon>
        <taxon>Embryophyta</taxon>
        <taxon>Tracheophyta</taxon>
        <taxon>Spermatophyta</taxon>
        <taxon>Magnoliopsida</taxon>
        <taxon>eudicotyledons</taxon>
        <taxon>Gunneridae</taxon>
        <taxon>Pentapetalae</taxon>
        <taxon>rosids</taxon>
        <taxon>malvids</taxon>
        <taxon>Brassicales</taxon>
        <taxon>Brassicaceae</taxon>
        <taxon>Brassiceae</taxon>
        <taxon>Brassica</taxon>
    </lineage>
</organism>
<evidence type="ECO:0000313" key="2">
    <source>
        <dbReference type="Proteomes" id="UP000712281"/>
    </source>
</evidence>
<evidence type="ECO:0000313" key="1">
    <source>
        <dbReference type="EMBL" id="KAF2597749.1"/>
    </source>
</evidence>
<accession>A0A8S9KTL0</accession>
<dbReference type="EMBL" id="QGKW02000717">
    <property type="protein sequence ID" value="KAF2597749.1"/>
    <property type="molecule type" value="Genomic_DNA"/>
</dbReference>
<name>A0A8S9KTL0_BRACR</name>
<gene>
    <name evidence="1" type="ORF">F2Q68_00008579</name>
</gene>
<sequence length="72" mass="7670">MWGSSLSVMARKVTKSLFEDCLCLRCGLAGGCGGLVADPASCCLRFNDCAGGLDLRDVLVFQIKAPLILVYQ</sequence>
<dbReference type="Proteomes" id="UP000712281">
    <property type="component" value="Unassembled WGS sequence"/>
</dbReference>
<reference evidence="1" key="1">
    <citation type="submission" date="2019-12" db="EMBL/GenBank/DDBJ databases">
        <title>Genome sequencing and annotation of Brassica cretica.</title>
        <authorList>
            <person name="Studholme D.J."/>
            <person name="Sarris P.F."/>
        </authorList>
    </citation>
    <scope>NUCLEOTIDE SEQUENCE</scope>
    <source>
        <strain evidence="1">PFS-001/15</strain>
        <tissue evidence="1">Leaf</tissue>
    </source>
</reference>
<comment type="caution">
    <text evidence="1">The sequence shown here is derived from an EMBL/GenBank/DDBJ whole genome shotgun (WGS) entry which is preliminary data.</text>
</comment>
<proteinExistence type="predicted"/>